<accession>C7H903</accession>
<keyword evidence="1" id="KW-0472">Membrane</keyword>
<protein>
    <submittedName>
        <fullName evidence="2">Uncharacterized protein</fullName>
    </submittedName>
</protein>
<reference evidence="2" key="1">
    <citation type="submission" date="2009-08" db="EMBL/GenBank/DDBJ databases">
        <authorList>
            <person name="Weinstock G."/>
            <person name="Sodergren E."/>
            <person name="Clifton S."/>
            <person name="Fulton L."/>
            <person name="Fulton B."/>
            <person name="Courtney L."/>
            <person name="Fronick C."/>
            <person name="Harrison M."/>
            <person name="Strong C."/>
            <person name="Farmer C."/>
            <person name="Delahaunty K."/>
            <person name="Markovic C."/>
            <person name="Hall O."/>
            <person name="Minx P."/>
            <person name="Tomlinson C."/>
            <person name="Mitreva M."/>
            <person name="Nelson J."/>
            <person name="Hou S."/>
            <person name="Wollam A."/>
            <person name="Pepin K.H."/>
            <person name="Johnson M."/>
            <person name="Bhonagiri V."/>
            <person name="Nash W.E."/>
            <person name="Warren W."/>
            <person name="Chinwalla A."/>
            <person name="Mardis E.R."/>
            <person name="Wilson R.K."/>
        </authorList>
    </citation>
    <scope>NUCLEOTIDE SEQUENCE [LARGE SCALE GENOMIC DNA]</scope>
    <source>
        <strain evidence="2">A2-165</strain>
    </source>
</reference>
<dbReference type="Proteomes" id="UP000004619">
    <property type="component" value="Unassembled WGS sequence"/>
</dbReference>
<keyword evidence="1" id="KW-0812">Transmembrane</keyword>
<sequence length="44" mass="5131">MKFRMDHPPPEDKNHRLQSVVLFVLLALCGMVWYTQLNKSNSGE</sequence>
<gene>
    <name evidence="2" type="ORF">FAEPRAA2165_02800</name>
</gene>
<dbReference type="AlphaFoldDB" id="C7H903"/>
<dbReference type="EMBL" id="ACOP02000075">
    <property type="protein sequence ID" value="EEU95540.1"/>
    <property type="molecule type" value="Genomic_DNA"/>
</dbReference>
<evidence type="ECO:0000313" key="2">
    <source>
        <dbReference type="EMBL" id="EEU95540.1"/>
    </source>
</evidence>
<keyword evidence="3" id="KW-1185">Reference proteome</keyword>
<name>C7H903_FAED2</name>
<feature type="transmembrane region" description="Helical" evidence="1">
    <location>
        <begin position="20"/>
        <end position="37"/>
    </location>
</feature>
<comment type="caution">
    <text evidence="2">The sequence shown here is derived from an EMBL/GenBank/DDBJ whole genome shotgun (WGS) entry which is preliminary data.</text>
</comment>
<evidence type="ECO:0000256" key="1">
    <source>
        <dbReference type="SAM" id="Phobius"/>
    </source>
</evidence>
<proteinExistence type="predicted"/>
<evidence type="ECO:0000313" key="3">
    <source>
        <dbReference type="Proteomes" id="UP000004619"/>
    </source>
</evidence>
<dbReference type="HOGENOM" id="CLU_3216524_0_0_9"/>
<dbReference type="STRING" id="411483.FAEPRAA2165_02800"/>
<organism evidence="2 3">
    <name type="scientific">Faecalibacterium duncaniae (strain DSM 17677 / JCM 31915 / A2-165)</name>
    <name type="common">Faecalibacterium prausnitzii</name>
    <dbReference type="NCBI Taxonomy" id="411483"/>
    <lineage>
        <taxon>Bacteria</taxon>
        <taxon>Bacillati</taxon>
        <taxon>Bacillota</taxon>
        <taxon>Clostridia</taxon>
        <taxon>Eubacteriales</taxon>
        <taxon>Oscillospiraceae</taxon>
        <taxon>Faecalibacterium</taxon>
    </lineage>
</organism>
<keyword evidence="1" id="KW-1133">Transmembrane helix</keyword>